<name>A0A5B7ETE4_PORTR</name>
<organism evidence="2 3">
    <name type="scientific">Portunus trituberculatus</name>
    <name type="common">Swimming crab</name>
    <name type="synonym">Neptunus trituberculatus</name>
    <dbReference type="NCBI Taxonomy" id="210409"/>
    <lineage>
        <taxon>Eukaryota</taxon>
        <taxon>Metazoa</taxon>
        <taxon>Ecdysozoa</taxon>
        <taxon>Arthropoda</taxon>
        <taxon>Crustacea</taxon>
        <taxon>Multicrustacea</taxon>
        <taxon>Malacostraca</taxon>
        <taxon>Eumalacostraca</taxon>
        <taxon>Eucarida</taxon>
        <taxon>Decapoda</taxon>
        <taxon>Pleocyemata</taxon>
        <taxon>Brachyura</taxon>
        <taxon>Eubrachyura</taxon>
        <taxon>Portunoidea</taxon>
        <taxon>Portunidae</taxon>
        <taxon>Portuninae</taxon>
        <taxon>Portunus</taxon>
    </lineage>
</organism>
<accession>A0A5B7ETE4</accession>
<evidence type="ECO:0000256" key="1">
    <source>
        <dbReference type="SAM" id="Phobius"/>
    </source>
</evidence>
<comment type="caution">
    <text evidence="2">The sequence shown here is derived from an EMBL/GenBank/DDBJ whole genome shotgun (WGS) entry which is preliminary data.</text>
</comment>
<keyword evidence="3" id="KW-1185">Reference proteome</keyword>
<evidence type="ECO:0000313" key="2">
    <source>
        <dbReference type="EMBL" id="MPC36488.1"/>
    </source>
</evidence>
<evidence type="ECO:0000313" key="3">
    <source>
        <dbReference type="Proteomes" id="UP000324222"/>
    </source>
</evidence>
<reference evidence="2 3" key="1">
    <citation type="submission" date="2019-05" db="EMBL/GenBank/DDBJ databases">
        <title>Another draft genome of Portunus trituberculatus and its Hox gene families provides insights of decapod evolution.</title>
        <authorList>
            <person name="Jeong J.-H."/>
            <person name="Song I."/>
            <person name="Kim S."/>
            <person name="Choi T."/>
            <person name="Kim D."/>
            <person name="Ryu S."/>
            <person name="Kim W."/>
        </authorList>
    </citation>
    <scope>NUCLEOTIDE SEQUENCE [LARGE SCALE GENOMIC DNA]</scope>
    <source>
        <tissue evidence="2">Muscle</tissue>
    </source>
</reference>
<proteinExistence type="predicted"/>
<gene>
    <name evidence="2" type="ORF">E2C01_029949</name>
</gene>
<keyword evidence="1" id="KW-0472">Membrane</keyword>
<sequence>MLLVRCQKSRELLDFDKNLTFSVKEVFGKLKSRLGYDFGYKYIAHDIQGTKRYTGLRYLIVVAATSSVALLLATDLKMPDRMQWSSLPKSIAHIVN</sequence>
<dbReference type="Proteomes" id="UP000324222">
    <property type="component" value="Unassembled WGS sequence"/>
</dbReference>
<keyword evidence="1" id="KW-0812">Transmembrane</keyword>
<keyword evidence="1" id="KW-1133">Transmembrane helix</keyword>
<dbReference type="AlphaFoldDB" id="A0A5B7ETE4"/>
<dbReference type="EMBL" id="VSRR010003532">
    <property type="protein sequence ID" value="MPC36488.1"/>
    <property type="molecule type" value="Genomic_DNA"/>
</dbReference>
<protein>
    <submittedName>
        <fullName evidence="2">Uncharacterized protein</fullName>
    </submittedName>
</protein>
<feature type="transmembrane region" description="Helical" evidence="1">
    <location>
        <begin position="56"/>
        <end position="74"/>
    </location>
</feature>